<protein>
    <submittedName>
        <fullName evidence="4">Uncharacterized protein</fullName>
    </submittedName>
</protein>
<comment type="similarity">
    <text evidence="1">Belongs to the UDP-glycosyltransferase family.</text>
</comment>
<evidence type="ECO:0000313" key="4">
    <source>
        <dbReference type="EMBL" id="KAK4567909.1"/>
    </source>
</evidence>
<dbReference type="Gene3D" id="3.40.50.2000">
    <property type="entry name" value="Glycogen Phosphorylase B"/>
    <property type="match status" value="2"/>
</dbReference>
<evidence type="ECO:0000313" key="5">
    <source>
        <dbReference type="Proteomes" id="UP001324115"/>
    </source>
</evidence>
<dbReference type="CDD" id="cd03784">
    <property type="entry name" value="GT1_Gtf-like"/>
    <property type="match status" value="1"/>
</dbReference>
<accession>A0AAN7IEE1</accession>
<dbReference type="Proteomes" id="UP001324115">
    <property type="component" value="Unassembled WGS sequence"/>
</dbReference>
<dbReference type="PANTHER" id="PTHR48047">
    <property type="entry name" value="GLYCOSYLTRANSFERASE"/>
    <property type="match status" value="1"/>
</dbReference>
<dbReference type="Pfam" id="PF00201">
    <property type="entry name" value="UDPGT"/>
    <property type="match status" value="1"/>
</dbReference>
<evidence type="ECO:0000256" key="1">
    <source>
        <dbReference type="ARBA" id="ARBA00009995"/>
    </source>
</evidence>
<evidence type="ECO:0000256" key="3">
    <source>
        <dbReference type="ARBA" id="ARBA00022679"/>
    </source>
</evidence>
<keyword evidence="3" id="KW-0808">Transferase</keyword>
<dbReference type="EMBL" id="JAXUIC010000010">
    <property type="protein sequence ID" value="KAK4567909.1"/>
    <property type="molecule type" value="Genomic_DNA"/>
</dbReference>
<sequence>MTISSGSDAHLLIFPYSAQGHMITFLDLTHQLLLHNFTIIILITPKNLHLLNSLLSTHPSIKTLVLLVATHPSIPQGLENTKDLAPTSFEAMMRYLGELYDPITQWFKSHPSPPVAVISDMFLGWTHRLTCELRIHCIVFSPSVAMALSIMYFLWRDLPRRENPSDENKVILFPNIPSSPKYPWWKLFPLYRSFVGANPDSEFIKDAVYLEHSKNDMGHDRVWVVVYVCFGSQAILTNNQMEKFAFGLEKKVHVDGDNNTIPPGFEDRVAGRGLIIKGWTPHVLILSHRAVGAFLTHYGWNLVLEEIVAGVPLLTLLVDELKVAIRVDEGRKFVPDLNELS</sequence>
<dbReference type="SUPFAM" id="SSF53756">
    <property type="entry name" value="UDP-Glycosyltransferase/glycogen phosphorylase"/>
    <property type="match status" value="1"/>
</dbReference>
<keyword evidence="5" id="KW-1185">Reference proteome</keyword>
<comment type="caution">
    <text evidence="4">The sequence shown here is derived from an EMBL/GenBank/DDBJ whole genome shotgun (WGS) entry which is preliminary data.</text>
</comment>
<organism evidence="4 5">
    <name type="scientific">Quercus rubra</name>
    <name type="common">Northern red oak</name>
    <name type="synonym">Quercus borealis</name>
    <dbReference type="NCBI Taxonomy" id="3512"/>
    <lineage>
        <taxon>Eukaryota</taxon>
        <taxon>Viridiplantae</taxon>
        <taxon>Streptophyta</taxon>
        <taxon>Embryophyta</taxon>
        <taxon>Tracheophyta</taxon>
        <taxon>Spermatophyta</taxon>
        <taxon>Magnoliopsida</taxon>
        <taxon>eudicotyledons</taxon>
        <taxon>Gunneridae</taxon>
        <taxon>Pentapetalae</taxon>
        <taxon>rosids</taxon>
        <taxon>fabids</taxon>
        <taxon>Fagales</taxon>
        <taxon>Fagaceae</taxon>
        <taxon>Quercus</taxon>
    </lineage>
</organism>
<dbReference type="AlphaFoldDB" id="A0AAN7IEE1"/>
<evidence type="ECO:0000256" key="2">
    <source>
        <dbReference type="ARBA" id="ARBA00022676"/>
    </source>
</evidence>
<keyword evidence="2" id="KW-0328">Glycosyltransferase</keyword>
<dbReference type="PANTHER" id="PTHR48047:SF8">
    <property type="entry name" value="FLAVONOL 3-O-GLUCOSYLTRANSFERASE UGT89B1"/>
    <property type="match status" value="1"/>
</dbReference>
<dbReference type="GO" id="GO:0035251">
    <property type="term" value="F:UDP-glucosyltransferase activity"/>
    <property type="evidence" value="ECO:0007669"/>
    <property type="project" value="TreeGrafter"/>
</dbReference>
<name>A0AAN7IEE1_QUERU</name>
<proteinExistence type="inferred from homology"/>
<reference evidence="4 5" key="1">
    <citation type="journal article" date="2023" name="G3 (Bethesda)">
        <title>A haplotype-resolved chromosome-scale genome for Quercus rubra L. provides insights into the genetics of adaptive traits for red oak species.</title>
        <authorList>
            <person name="Kapoor B."/>
            <person name="Jenkins J."/>
            <person name="Schmutz J."/>
            <person name="Zhebentyayeva T."/>
            <person name="Kuelheim C."/>
            <person name="Coggeshall M."/>
            <person name="Heim C."/>
            <person name="Lasky J.R."/>
            <person name="Leites L."/>
            <person name="Islam-Faridi N."/>
            <person name="Romero-Severson J."/>
            <person name="DeLeo V.L."/>
            <person name="Lucas S.M."/>
            <person name="Lazic D."/>
            <person name="Gailing O."/>
            <person name="Carlson J."/>
            <person name="Staton M."/>
        </authorList>
    </citation>
    <scope>NUCLEOTIDE SEQUENCE [LARGE SCALE GENOMIC DNA]</scope>
    <source>
        <strain evidence="4">Pseudo-F2</strain>
    </source>
</reference>
<gene>
    <name evidence="4" type="ORF">RGQ29_003618</name>
</gene>
<dbReference type="InterPro" id="IPR002213">
    <property type="entry name" value="UDP_glucos_trans"/>
</dbReference>